<protein>
    <submittedName>
        <fullName evidence="1">Uncharacterized protein</fullName>
    </submittedName>
</protein>
<dbReference type="AlphaFoldDB" id="A0A1D3D6X0"/>
<evidence type="ECO:0000313" key="2">
    <source>
        <dbReference type="Proteomes" id="UP000095192"/>
    </source>
</evidence>
<evidence type="ECO:0000313" key="1">
    <source>
        <dbReference type="EMBL" id="OEH79193.1"/>
    </source>
</evidence>
<organism evidence="1 2">
    <name type="scientific">Cyclospora cayetanensis</name>
    <dbReference type="NCBI Taxonomy" id="88456"/>
    <lineage>
        <taxon>Eukaryota</taxon>
        <taxon>Sar</taxon>
        <taxon>Alveolata</taxon>
        <taxon>Apicomplexa</taxon>
        <taxon>Conoidasida</taxon>
        <taxon>Coccidia</taxon>
        <taxon>Eucoccidiorida</taxon>
        <taxon>Eimeriorina</taxon>
        <taxon>Eimeriidae</taxon>
        <taxon>Cyclospora</taxon>
    </lineage>
</organism>
<dbReference type="VEuPathDB" id="ToxoDB:cyc_01502"/>
<accession>A0A1D3D6X0</accession>
<dbReference type="EMBL" id="JROU02000464">
    <property type="protein sequence ID" value="OEH79193.1"/>
    <property type="molecule type" value="Genomic_DNA"/>
</dbReference>
<name>A0A1D3D6X0_9EIME</name>
<reference evidence="1 2" key="1">
    <citation type="journal article" date="2016" name="BMC Genomics">
        <title>Comparative genomics reveals Cyclospora cayetanensis possesses coccidia-like metabolism and invasion components but unique surface antigens.</title>
        <authorList>
            <person name="Liu S."/>
            <person name="Wang L."/>
            <person name="Zheng H."/>
            <person name="Xu Z."/>
            <person name="Roellig D.M."/>
            <person name="Li N."/>
            <person name="Frace M.A."/>
            <person name="Tang K."/>
            <person name="Arrowood M.J."/>
            <person name="Moss D.M."/>
            <person name="Zhang L."/>
            <person name="Feng Y."/>
            <person name="Xiao L."/>
        </authorList>
    </citation>
    <scope>NUCLEOTIDE SEQUENCE [LARGE SCALE GENOMIC DNA]</scope>
    <source>
        <strain evidence="1 2">CHN_HEN01</strain>
    </source>
</reference>
<dbReference type="Proteomes" id="UP000095192">
    <property type="component" value="Unassembled WGS sequence"/>
</dbReference>
<gene>
    <name evidence="1" type="ORF">cyc_01502</name>
</gene>
<dbReference type="SUPFAM" id="SSF48613">
    <property type="entry name" value="Heme oxygenase-like"/>
    <property type="match status" value="1"/>
</dbReference>
<dbReference type="VEuPathDB" id="ToxoDB:LOC34618501"/>
<comment type="caution">
    <text evidence="1">The sequence shown here is derived from an EMBL/GenBank/DDBJ whole genome shotgun (WGS) entry which is preliminary data.</text>
</comment>
<proteinExistence type="predicted"/>
<keyword evidence="2" id="KW-1185">Reference proteome</keyword>
<dbReference type="InParanoid" id="A0A1D3D6X0"/>
<dbReference type="InterPro" id="IPR016084">
    <property type="entry name" value="Haem_Oase-like_multi-hlx"/>
</dbReference>
<sequence length="366" mass="42557">MRLAARGSQRRYSHGIDSSNTAFLLHMASSKPRSRAPGTHQLQRVRQQQYELRVALQQKNRCLYTPLPQQQPQRLFEQRFPLSLQQMRVPLRKQKKRGRWLLEKRTKLAWRRVQHHVQQLPDLLQQQRAMLVSPEQEQELNAAAQKHDRKIRDAVWRSFIATRVIPRLALLARQQEQPARDHQTQDAQQRSLQHEAALRDYLAMASPVRGTRLAADVHAFAQLLQMEPPPVSKDAQGLVATLQELHSENFTRFLARAYKFSKGWALSGRFFLLALTRRQQLLPRRPSAAAWDADTDNFEVAIDSLALLWRRSAFPEAQEHQHLHHQQVFLEELDGADVHYRQALAEPLLRAIHEKAGPILGVRPYR</sequence>